<evidence type="ECO:0000313" key="1">
    <source>
        <dbReference type="EMBL" id="EPC57146.1"/>
    </source>
</evidence>
<comment type="caution">
    <text evidence="1">The sequence shown here is derived from an EMBL/GenBank/DDBJ whole genome shotgun (WGS) entry which is preliminary data.</text>
</comment>
<dbReference type="Proteomes" id="UP000014249">
    <property type="component" value="Unassembled WGS sequence"/>
</dbReference>
<evidence type="ECO:0008006" key="3">
    <source>
        <dbReference type="Google" id="ProtNLM"/>
    </source>
</evidence>
<sequence length="393" mass="45523">MKNNIISSYLQSKNFDIRKSHNGRWMDQKVTPDVLSLIAQTILDYTENINENFTSKDLYQSEDFLQTVAHFFGKPARAVGEMQNEYNKFVGQPLKTLTYAGLLLENQQKKPFVYSIDNKNILELLAQSDRKSLLFLQGYIKKCLSDSGFDGIETFLSKKQKSQDDFYILRDEFINFEINNTAINKELEPRRILAKVLNPLAFEANSQGAYRGHLSHANIRPIDLTYEGDNPQDAHKEKNMSRQEYRLAGNKYTLTYRIEKAIRAVRAYNDKFNFGLSETGSGDQATQGHHMLPKAKTNYPQFSTYCENIIMLSPNEHYLNAHKNNKTATINFDYQKKLLLFKEANILNAIKNHPDESPYDYELFIKMITEYSCRENEPEILKNVLKNAPPVYN</sequence>
<name>A0A8E0INB2_LACPA</name>
<accession>A0A8E0INB2</accession>
<feature type="non-terminal residue" evidence="1">
    <location>
        <position position="393"/>
    </location>
</feature>
<protein>
    <recommendedName>
        <fullName evidence="3">Restriction endonuclease</fullName>
    </recommendedName>
</protein>
<organism evidence="1 2">
    <name type="scientific">Lacticaseibacillus paracasei subsp. paracasei CNCM I-4270</name>
    <dbReference type="NCBI Taxonomy" id="1256202"/>
    <lineage>
        <taxon>Bacteria</taxon>
        <taxon>Bacillati</taxon>
        <taxon>Bacillota</taxon>
        <taxon>Bacilli</taxon>
        <taxon>Lactobacillales</taxon>
        <taxon>Lactobacillaceae</taxon>
        <taxon>Lacticaseibacillus</taxon>
    </lineage>
</organism>
<evidence type="ECO:0000313" key="2">
    <source>
        <dbReference type="Proteomes" id="UP000014249"/>
    </source>
</evidence>
<gene>
    <name evidence="1" type="ORF">Lpp77_00730</name>
</gene>
<reference evidence="1 2" key="1">
    <citation type="journal article" date="2013" name="PLoS ONE">
        <title>Lactobacillus paracasei comparative genomics: towards species pan-genome definition and exploitation of diversity.</title>
        <authorList>
            <person name="Smokvina T."/>
            <person name="Wels M."/>
            <person name="Polka J."/>
            <person name="Chervaux C."/>
            <person name="Brisse S."/>
            <person name="Boekhorst J."/>
            <person name="van Hylckama Vlieg J.E."/>
            <person name="Siezen R.J."/>
        </authorList>
    </citation>
    <scope>NUCLEOTIDE SEQUENCE [LARGE SCALE GENOMIC DNA]</scope>
    <source>
        <strain evidence="1 2">CNCM I-4270</strain>
    </source>
</reference>
<proteinExistence type="predicted"/>
<dbReference type="AlphaFoldDB" id="A0A8E0INB2"/>
<dbReference type="EMBL" id="ANJX01000024">
    <property type="protein sequence ID" value="EPC57146.1"/>
    <property type="molecule type" value="Genomic_DNA"/>
</dbReference>